<dbReference type="Proteomes" id="UP000318041">
    <property type="component" value="Unassembled WGS sequence"/>
</dbReference>
<proteinExistence type="predicted"/>
<reference evidence="1 2" key="1">
    <citation type="submission" date="2019-08" db="EMBL/GenBank/DDBJ databases">
        <title>Genome sequencing of Bacteroides fragilis Sample_iSURF_9.</title>
        <authorList>
            <person name="Chandler J.E."/>
            <person name="Ruoff K.L."/>
            <person name="Price C.E."/>
            <person name="Valls R.A."/>
            <person name="O'Toole G.A."/>
        </authorList>
    </citation>
    <scope>NUCLEOTIDE SEQUENCE [LARGE SCALE GENOMIC DNA]</scope>
    <source>
        <strain evidence="1 2">CFPLTA004_1B</strain>
    </source>
</reference>
<dbReference type="EMBL" id="VOHY01000011">
    <property type="protein sequence ID" value="TWV72205.1"/>
    <property type="molecule type" value="Genomic_DNA"/>
</dbReference>
<protein>
    <submittedName>
        <fullName evidence="1">Uncharacterized protein</fullName>
    </submittedName>
</protein>
<organism evidence="1 2">
    <name type="scientific">Bacteroides fragilis</name>
    <dbReference type="NCBI Taxonomy" id="817"/>
    <lineage>
        <taxon>Bacteria</taxon>
        <taxon>Pseudomonadati</taxon>
        <taxon>Bacteroidota</taxon>
        <taxon>Bacteroidia</taxon>
        <taxon>Bacteroidales</taxon>
        <taxon>Bacteroidaceae</taxon>
        <taxon>Bacteroides</taxon>
    </lineage>
</organism>
<comment type="caution">
    <text evidence="1">The sequence shown here is derived from an EMBL/GenBank/DDBJ whole genome shotgun (WGS) entry which is preliminary data.</text>
</comment>
<dbReference type="AlphaFoldDB" id="A0A5C6L9R4"/>
<accession>A0A5C6L9R4</accession>
<evidence type="ECO:0000313" key="1">
    <source>
        <dbReference type="EMBL" id="TWV72205.1"/>
    </source>
</evidence>
<dbReference type="RefSeq" id="WP_005647548.1">
    <property type="nucleotide sequence ID" value="NZ_VOHY01000011.1"/>
</dbReference>
<evidence type="ECO:0000313" key="2">
    <source>
        <dbReference type="Proteomes" id="UP000318041"/>
    </source>
</evidence>
<sequence length="107" mass="12769">MANKKIKYLNYLRNNHLLVLETTSVCQDEIAWIVLSSCEDQDNDYSFKIRTECFKKNDIENGYDVIGNHSFSEYIYFNDLQSLDMYLNSINIRLEDFIESWNCDYPL</sequence>
<name>A0A5C6L9R4_BACFG</name>
<gene>
    <name evidence="1" type="ORF">FSA08_14415</name>
</gene>